<dbReference type="InterPro" id="IPR005493">
    <property type="entry name" value="RraA/RraA-like"/>
</dbReference>
<evidence type="ECO:0000256" key="4">
    <source>
        <dbReference type="ARBA" id="ARBA00011233"/>
    </source>
</evidence>
<evidence type="ECO:0000256" key="6">
    <source>
        <dbReference type="ARBA" id="ARBA00023239"/>
    </source>
</evidence>
<dbReference type="EC" id="4.1.3.17" evidence="10"/>
<feature type="binding site" evidence="9">
    <location>
        <position position="97"/>
    </location>
    <ligand>
        <name>substrate</name>
    </ligand>
</feature>
<evidence type="ECO:0000256" key="5">
    <source>
        <dbReference type="ARBA" id="ARBA00022723"/>
    </source>
</evidence>
<comment type="catalytic activity">
    <reaction evidence="8 10">
        <text>oxaloacetate + H(+) = pyruvate + CO2</text>
        <dbReference type="Rhea" id="RHEA:15641"/>
        <dbReference type="ChEBI" id="CHEBI:15361"/>
        <dbReference type="ChEBI" id="CHEBI:15378"/>
        <dbReference type="ChEBI" id="CHEBI:16452"/>
        <dbReference type="ChEBI" id="CHEBI:16526"/>
        <dbReference type="EC" id="4.1.1.112"/>
    </reaction>
</comment>
<accession>A0A1G8WY52</accession>
<evidence type="ECO:0000256" key="1">
    <source>
        <dbReference type="ARBA" id="ARBA00001342"/>
    </source>
</evidence>
<evidence type="ECO:0000256" key="8">
    <source>
        <dbReference type="ARBA" id="ARBA00047973"/>
    </source>
</evidence>
<protein>
    <recommendedName>
        <fullName evidence="10">4-hydroxy-4-methyl-2-oxoglutarate aldolase</fullName>
        <shortName evidence="10">HMG aldolase</shortName>
        <ecNumber evidence="10">4.1.1.112</ecNumber>
        <ecNumber evidence="10">4.1.3.17</ecNumber>
    </recommendedName>
    <alternativeName>
        <fullName evidence="10">Oxaloacetate decarboxylase</fullName>
    </alternativeName>
</protein>
<dbReference type="GO" id="GO:0008948">
    <property type="term" value="F:oxaloacetate decarboxylase activity"/>
    <property type="evidence" value="ECO:0007669"/>
    <property type="project" value="UniProtKB-EC"/>
</dbReference>
<dbReference type="GO" id="GO:0051252">
    <property type="term" value="P:regulation of RNA metabolic process"/>
    <property type="evidence" value="ECO:0007669"/>
    <property type="project" value="InterPro"/>
</dbReference>
<dbReference type="InterPro" id="IPR036704">
    <property type="entry name" value="RraA/RraA-like_sf"/>
</dbReference>
<comment type="function">
    <text evidence="7 10">Catalyzes the aldol cleavage of 4-hydroxy-4-methyl-2-oxoglutarate (HMG) into 2 molecules of pyruvate. Also contains a secondary oxaloacetate (OAA) decarboxylase activity due to the common pyruvate enolate transition state formed following C-C bond cleavage in the retro-aldol and decarboxylation reactions.</text>
</comment>
<dbReference type="NCBIfam" id="TIGR01935">
    <property type="entry name" value="NOT-MenG"/>
    <property type="match status" value="1"/>
</dbReference>
<dbReference type="NCBIfam" id="NF006875">
    <property type="entry name" value="PRK09372.1"/>
    <property type="match status" value="1"/>
</dbReference>
<comment type="cofactor">
    <cofactor evidence="9">
        <name>Mg(2+)</name>
        <dbReference type="ChEBI" id="CHEBI:18420"/>
    </cofactor>
</comment>
<dbReference type="GO" id="GO:0008428">
    <property type="term" value="F:ribonuclease inhibitor activity"/>
    <property type="evidence" value="ECO:0007669"/>
    <property type="project" value="InterPro"/>
</dbReference>
<dbReference type="GO" id="GO:0047443">
    <property type="term" value="F:4-hydroxy-4-methyl-2-oxoglutarate aldolase activity"/>
    <property type="evidence" value="ECO:0007669"/>
    <property type="project" value="UniProtKB-EC"/>
</dbReference>
<dbReference type="PANTHER" id="PTHR33254:SF4">
    <property type="entry name" value="4-HYDROXY-4-METHYL-2-OXOGLUTARATE ALDOLASE 3-RELATED"/>
    <property type="match status" value="1"/>
</dbReference>
<evidence type="ECO:0000256" key="10">
    <source>
        <dbReference type="RuleBase" id="RU004338"/>
    </source>
</evidence>
<organism evidence="11 12">
    <name type="scientific">Ferrimonas sediminum</name>
    <dbReference type="NCBI Taxonomy" id="718193"/>
    <lineage>
        <taxon>Bacteria</taxon>
        <taxon>Pseudomonadati</taxon>
        <taxon>Pseudomonadota</taxon>
        <taxon>Gammaproteobacteria</taxon>
        <taxon>Alteromonadales</taxon>
        <taxon>Ferrimonadaceae</taxon>
        <taxon>Ferrimonas</taxon>
    </lineage>
</organism>
<keyword evidence="5 9" id="KW-0479">Metal-binding</keyword>
<comment type="subunit">
    <text evidence="4 10">Homotrimer.</text>
</comment>
<feature type="binding site" evidence="9">
    <location>
        <begin position="75"/>
        <end position="78"/>
    </location>
    <ligand>
        <name>substrate</name>
    </ligand>
</feature>
<comment type="similarity">
    <text evidence="3 10">Belongs to the class II aldolase/RraA-like family.</text>
</comment>
<dbReference type="EC" id="4.1.1.112" evidence="10"/>
<dbReference type="AlphaFoldDB" id="A0A1G8WY52"/>
<feature type="binding site" evidence="9">
    <location>
        <position position="98"/>
    </location>
    <ligand>
        <name>Mg(2+)</name>
        <dbReference type="ChEBI" id="CHEBI:18420"/>
    </ligand>
</feature>
<dbReference type="CDD" id="cd16841">
    <property type="entry name" value="RraA_family"/>
    <property type="match status" value="1"/>
</dbReference>
<keyword evidence="9" id="KW-0460">Magnesium</keyword>
<dbReference type="PANTHER" id="PTHR33254">
    <property type="entry name" value="4-HYDROXY-4-METHYL-2-OXOGLUTARATE ALDOLASE 3-RELATED"/>
    <property type="match status" value="1"/>
</dbReference>
<name>A0A1G8WY52_9GAMM</name>
<dbReference type="Pfam" id="PF03737">
    <property type="entry name" value="RraA-like"/>
    <property type="match status" value="1"/>
</dbReference>
<evidence type="ECO:0000256" key="2">
    <source>
        <dbReference type="ARBA" id="ARBA00001968"/>
    </source>
</evidence>
<reference evidence="12" key="1">
    <citation type="submission" date="2016-10" db="EMBL/GenBank/DDBJ databases">
        <authorList>
            <person name="Varghese N."/>
            <person name="Submissions S."/>
        </authorList>
    </citation>
    <scope>NUCLEOTIDE SEQUENCE [LARGE SCALE GENOMIC DNA]</scope>
    <source>
        <strain evidence="12">DSM 23317</strain>
    </source>
</reference>
<gene>
    <name evidence="11" type="ORF">SAMN04488540_11437</name>
</gene>
<dbReference type="GO" id="GO:0046872">
    <property type="term" value="F:metal ion binding"/>
    <property type="evidence" value="ECO:0007669"/>
    <property type="project" value="UniProtKB-KW"/>
</dbReference>
<dbReference type="SUPFAM" id="SSF89562">
    <property type="entry name" value="RraA-like"/>
    <property type="match status" value="1"/>
</dbReference>
<comment type="cofactor">
    <cofactor evidence="2 10">
        <name>a divalent metal cation</name>
        <dbReference type="ChEBI" id="CHEBI:60240"/>
    </cofactor>
</comment>
<evidence type="ECO:0000256" key="7">
    <source>
        <dbReference type="ARBA" id="ARBA00025046"/>
    </source>
</evidence>
<dbReference type="NCBIfam" id="NF009134">
    <property type="entry name" value="PRK12487.1"/>
    <property type="match status" value="1"/>
</dbReference>
<evidence type="ECO:0000313" key="12">
    <source>
        <dbReference type="Proteomes" id="UP000199527"/>
    </source>
</evidence>
<sequence>MLDLLPDLCDQFSEELTILPPRFRQFGGKSVFWGPAHCIRCPEDNTLVRHCLSQPGGGRVLVVDGAGLERRALLGDNLAKLALDNGWAGVVVYGYIRDVATIASMELGVQALGAMPLKTDKRGLGEENVMIEIEGRRIEPGQYLYADDNGIVVCNRELPLPE</sequence>
<evidence type="ECO:0000256" key="9">
    <source>
        <dbReference type="PIRSR" id="PIRSR605493-1"/>
    </source>
</evidence>
<dbReference type="OrthoDB" id="943692at2"/>
<keyword evidence="6 10" id="KW-0456">Lyase</keyword>
<evidence type="ECO:0000313" key="11">
    <source>
        <dbReference type="EMBL" id="SDJ83299.1"/>
    </source>
</evidence>
<comment type="catalytic activity">
    <reaction evidence="1 10">
        <text>4-hydroxy-4-methyl-2-oxoglutarate = 2 pyruvate</text>
        <dbReference type="Rhea" id="RHEA:22748"/>
        <dbReference type="ChEBI" id="CHEBI:15361"/>
        <dbReference type="ChEBI" id="CHEBI:58276"/>
        <dbReference type="EC" id="4.1.3.17"/>
    </reaction>
</comment>
<dbReference type="EMBL" id="FNEM01000014">
    <property type="protein sequence ID" value="SDJ83299.1"/>
    <property type="molecule type" value="Genomic_DNA"/>
</dbReference>
<dbReference type="Proteomes" id="UP000199527">
    <property type="component" value="Unassembled WGS sequence"/>
</dbReference>
<dbReference type="Gene3D" id="3.50.30.40">
    <property type="entry name" value="Ribonuclease E inhibitor RraA/RraA-like"/>
    <property type="match status" value="1"/>
</dbReference>
<dbReference type="InterPro" id="IPR010203">
    <property type="entry name" value="RraA"/>
</dbReference>
<evidence type="ECO:0000256" key="3">
    <source>
        <dbReference type="ARBA" id="ARBA00008621"/>
    </source>
</evidence>
<keyword evidence="12" id="KW-1185">Reference proteome</keyword>
<dbReference type="RefSeq" id="WP_090366733.1">
    <property type="nucleotide sequence ID" value="NZ_FNEM01000014.1"/>
</dbReference>
<proteinExistence type="inferred from homology"/>